<accession>A0ABT8G945</accession>
<organism evidence="1 2">
    <name type="scientific">Demequina litoralis</name>
    <dbReference type="NCBI Taxonomy" id="3051660"/>
    <lineage>
        <taxon>Bacteria</taxon>
        <taxon>Bacillati</taxon>
        <taxon>Actinomycetota</taxon>
        <taxon>Actinomycetes</taxon>
        <taxon>Micrococcales</taxon>
        <taxon>Demequinaceae</taxon>
        <taxon>Demequina</taxon>
    </lineage>
</organism>
<reference evidence="1" key="1">
    <citation type="submission" date="2023-06" db="EMBL/GenBank/DDBJ databases">
        <title>Sysu t00192.</title>
        <authorList>
            <person name="Gao L."/>
            <person name="Fang B.-Z."/>
            <person name="Li W.-J."/>
        </authorList>
    </citation>
    <scope>NUCLEOTIDE SEQUENCE</scope>
    <source>
        <strain evidence="1">SYSU T00192</strain>
    </source>
</reference>
<name>A0ABT8G945_9MICO</name>
<dbReference type="RefSeq" id="WP_301132923.1">
    <property type="nucleotide sequence ID" value="NZ_JAUHPW010000004.1"/>
</dbReference>
<evidence type="ECO:0000313" key="2">
    <source>
        <dbReference type="Proteomes" id="UP001172728"/>
    </source>
</evidence>
<protein>
    <recommendedName>
        <fullName evidence="3">Heavy metal transporter</fullName>
    </recommendedName>
</protein>
<evidence type="ECO:0008006" key="3">
    <source>
        <dbReference type="Google" id="ProtNLM"/>
    </source>
</evidence>
<dbReference type="Proteomes" id="UP001172728">
    <property type="component" value="Unassembled WGS sequence"/>
</dbReference>
<evidence type="ECO:0000313" key="1">
    <source>
        <dbReference type="EMBL" id="MDN4475664.1"/>
    </source>
</evidence>
<proteinExistence type="predicted"/>
<keyword evidence="2" id="KW-1185">Reference proteome</keyword>
<comment type="caution">
    <text evidence="1">The sequence shown here is derived from an EMBL/GenBank/DDBJ whole genome shotgun (WGS) entry which is preliminary data.</text>
</comment>
<sequence length="289" mass="29645">MSRRRTAAAIAVLVVAGGAAVYGSYLFSERNAPVAASGRCTASLGDAASTLTAEQAGNAALIAAASARLGLPARGATIGIATAMQESSLVNIDHGDRDSIGLFQQRPSQGWGSVAEIMDPYYSTDTFYDALVKVDGWRDMEVTVAAQTVQRSAFPEAYATREAAARLWASALRGHSGTLAVDCDVEAGPGTTAAALMRRLDADFGDGAYEVRRLAASEDAIWLDVMPAGADAQARDAVAAWLVAVAGAESVDAVVNGETAWERGVGASGIDAPADAVGVAVRLLPRASA</sequence>
<dbReference type="EMBL" id="JAUHPW010000004">
    <property type="protein sequence ID" value="MDN4475664.1"/>
    <property type="molecule type" value="Genomic_DNA"/>
</dbReference>
<gene>
    <name evidence="1" type="ORF">QQX09_07335</name>
</gene>